<protein>
    <submittedName>
        <fullName evidence="2">Uncharacterized protein</fullName>
    </submittedName>
</protein>
<dbReference type="Proteomes" id="UP001148018">
    <property type="component" value="Unassembled WGS sequence"/>
</dbReference>
<dbReference type="EMBL" id="JANIIK010000115">
    <property type="protein sequence ID" value="KAJ3589900.1"/>
    <property type="molecule type" value="Genomic_DNA"/>
</dbReference>
<gene>
    <name evidence="2" type="ORF">NHX12_010741</name>
</gene>
<comment type="caution">
    <text evidence="2">The sequence shown here is derived from an EMBL/GenBank/DDBJ whole genome shotgun (WGS) entry which is preliminary data.</text>
</comment>
<accession>A0A9Q0I990</accession>
<keyword evidence="3" id="KW-1185">Reference proteome</keyword>
<sequence length="68" mass="7598">SQGLVGVSNDPTCTFRKGRKPKYPRETQYRRTQVLVAQPELCDTTAVRMNFRLFDPSSIAAGPSTPRV</sequence>
<evidence type="ECO:0000313" key="3">
    <source>
        <dbReference type="Proteomes" id="UP001148018"/>
    </source>
</evidence>
<organism evidence="2 3">
    <name type="scientific">Muraenolepis orangiensis</name>
    <name type="common">Patagonian moray cod</name>
    <dbReference type="NCBI Taxonomy" id="630683"/>
    <lineage>
        <taxon>Eukaryota</taxon>
        <taxon>Metazoa</taxon>
        <taxon>Chordata</taxon>
        <taxon>Craniata</taxon>
        <taxon>Vertebrata</taxon>
        <taxon>Euteleostomi</taxon>
        <taxon>Actinopterygii</taxon>
        <taxon>Neopterygii</taxon>
        <taxon>Teleostei</taxon>
        <taxon>Neoteleostei</taxon>
        <taxon>Acanthomorphata</taxon>
        <taxon>Zeiogadaria</taxon>
        <taxon>Gadariae</taxon>
        <taxon>Gadiformes</taxon>
        <taxon>Muraenolepidoidei</taxon>
        <taxon>Muraenolepididae</taxon>
        <taxon>Muraenolepis</taxon>
    </lineage>
</organism>
<feature type="non-terminal residue" evidence="2">
    <location>
        <position position="1"/>
    </location>
</feature>
<evidence type="ECO:0000256" key="1">
    <source>
        <dbReference type="SAM" id="MobiDB-lite"/>
    </source>
</evidence>
<dbReference type="AlphaFoldDB" id="A0A9Q0I990"/>
<proteinExistence type="predicted"/>
<reference evidence="2" key="1">
    <citation type="submission" date="2022-07" db="EMBL/GenBank/DDBJ databases">
        <title>Chromosome-level genome of Muraenolepis orangiensis.</title>
        <authorList>
            <person name="Kim J."/>
        </authorList>
    </citation>
    <scope>NUCLEOTIDE SEQUENCE</scope>
    <source>
        <strain evidence="2">KU_S4_2022</strain>
        <tissue evidence="2">Muscle</tissue>
    </source>
</reference>
<feature type="region of interest" description="Disordered" evidence="1">
    <location>
        <begin position="1"/>
        <end position="20"/>
    </location>
</feature>
<evidence type="ECO:0000313" key="2">
    <source>
        <dbReference type="EMBL" id="KAJ3589900.1"/>
    </source>
</evidence>
<name>A0A9Q0I990_9TELE</name>